<dbReference type="EMBL" id="BAAAHQ010000021">
    <property type="protein sequence ID" value="GAA0934158.1"/>
    <property type="molecule type" value="Genomic_DNA"/>
</dbReference>
<dbReference type="SMART" id="SM00710">
    <property type="entry name" value="PbH1"/>
    <property type="match status" value="7"/>
</dbReference>
<feature type="region of interest" description="Disordered" evidence="1">
    <location>
        <begin position="1"/>
        <end position="20"/>
    </location>
</feature>
<dbReference type="Proteomes" id="UP001501578">
    <property type="component" value="Unassembled WGS sequence"/>
</dbReference>
<dbReference type="InterPro" id="IPR006626">
    <property type="entry name" value="PbH1"/>
</dbReference>
<comment type="caution">
    <text evidence="3">The sequence shown here is derived from an EMBL/GenBank/DDBJ whole genome shotgun (WGS) entry which is preliminary data.</text>
</comment>
<organism evidence="3 4">
    <name type="scientific">Nonomuraea longicatena</name>
    <dbReference type="NCBI Taxonomy" id="83682"/>
    <lineage>
        <taxon>Bacteria</taxon>
        <taxon>Bacillati</taxon>
        <taxon>Actinomycetota</taxon>
        <taxon>Actinomycetes</taxon>
        <taxon>Streptosporangiales</taxon>
        <taxon>Streptosporangiaceae</taxon>
        <taxon>Nonomuraea</taxon>
    </lineage>
</organism>
<evidence type="ECO:0000256" key="1">
    <source>
        <dbReference type="SAM" id="MobiDB-lite"/>
    </source>
</evidence>
<evidence type="ECO:0000259" key="2">
    <source>
        <dbReference type="Pfam" id="PF13229"/>
    </source>
</evidence>
<sequence>MNEIHISPSGDDTAPGTPERPVATLHHARDLARKLDGPATVILHEGTHTLGSSLELTEADAETTYQGRGEVVVSGGRRITGWRELDGVWRAEVGDLDTRHLTVGGHRATRASIDAIPGNVTKTETGYVTDSIEPQQWTGQADIEFVYTGVYPWTEARCPVAAVSGDDRSTTITMAQPAFGWATDLYNSVVPWEEVEFHGLGLPTRVENAAAFLTEPGTFTLDRTEPGRHVLLYRPRPGEHPEHTTAVASVLETLVKATGTRDLTFRGITFADATWLHPSGPEGFLHYHGTDFYAGGTIEKVVFGEDAWVTVPKDTKTVPAGLVFADTTHATVVDCRFTALGATALEFAAGTGALVRGNVFENVSGSGVAIGGSRGTRVENNWIHHVGLDYPGCPGIAVTDGHDTTIAHNQVNDIPHCGIVVGPGEGAKLLRNLTVRTLSKLADGGGIRVSGPQGTSHADGALVQGNVITDTITPYNFGLYTDYGAAWVTVEGNVVRRGDNTAILLTSPPLEHVVFRGNVWDADPVGAAEPPEGVTLEDNTTLTDPDALDARTADMTARAGLEPGYTHLLNR</sequence>
<keyword evidence="4" id="KW-1185">Reference proteome</keyword>
<dbReference type="InterPro" id="IPR039448">
    <property type="entry name" value="Beta_helix"/>
</dbReference>
<protein>
    <submittedName>
        <fullName evidence="3">Right-handed parallel beta-helix repeat-containing protein</fullName>
    </submittedName>
</protein>
<dbReference type="InterPro" id="IPR011050">
    <property type="entry name" value="Pectin_lyase_fold/virulence"/>
</dbReference>
<dbReference type="SUPFAM" id="SSF51126">
    <property type="entry name" value="Pectin lyase-like"/>
    <property type="match status" value="1"/>
</dbReference>
<dbReference type="RefSeq" id="WP_343951526.1">
    <property type="nucleotide sequence ID" value="NZ_BAAAHQ010000021.1"/>
</dbReference>
<accession>A0ABP4AEV5</accession>
<dbReference type="Gene3D" id="2.160.20.10">
    <property type="entry name" value="Single-stranded right-handed beta-helix, Pectin lyase-like"/>
    <property type="match status" value="2"/>
</dbReference>
<evidence type="ECO:0000313" key="4">
    <source>
        <dbReference type="Proteomes" id="UP001501578"/>
    </source>
</evidence>
<name>A0ABP4AEV5_9ACTN</name>
<dbReference type="PANTHER" id="PTHR36453:SF1">
    <property type="entry name" value="RIGHT HANDED BETA HELIX DOMAIN-CONTAINING PROTEIN"/>
    <property type="match status" value="1"/>
</dbReference>
<reference evidence="4" key="1">
    <citation type="journal article" date="2019" name="Int. J. Syst. Evol. Microbiol.">
        <title>The Global Catalogue of Microorganisms (GCM) 10K type strain sequencing project: providing services to taxonomists for standard genome sequencing and annotation.</title>
        <authorList>
            <consortium name="The Broad Institute Genomics Platform"/>
            <consortium name="The Broad Institute Genome Sequencing Center for Infectious Disease"/>
            <person name="Wu L."/>
            <person name="Ma J."/>
        </authorList>
    </citation>
    <scope>NUCLEOTIDE SEQUENCE [LARGE SCALE GENOMIC DNA]</scope>
    <source>
        <strain evidence="4">JCM 11136</strain>
    </source>
</reference>
<dbReference type="InterPro" id="IPR012334">
    <property type="entry name" value="Pectin_lyas_fold"/>
</dbReference>
<gene>
    <name evidence="3" type="ORF">GCM10009560_40990</name>
</gene>
<dbReference type="PANTHER" id="PTHR36453">
    <property type="entry name" value="SECRETED PROTEIN-RELATED"/>
    <property type="match status" value="1"/>
</dbReference>
<dbReference type="Pfam" id="PF13229">
    <property type="entry name" value="Beta_helix"/>
    <property type="match status" value="1"/>
</dbReference>
<feature type="domain" description="Right handed beta helix" evidence="2">
    <location>
        <begin position="320"/>
        <end position="432"/>
    </location>
</feature>
<proteinExistence type="predicted"/>
<evidence type="ECO:0000313" key="3">
    <source>
        <dbReference type="EMBL" id="GAA0934158.1"/>
    </source>
</evidence>